<name>R9P6F3_PSEHS</name>
<dbReference type="EMBL" id="DF238806">
    <property type="protein sequence ID" value="GAC96812.1"/>
    <property type="molecule type" value="Genomic_DNA"/>
</dbReference>
<accession>R9P6F3</accession>
<dbReference type="GeneID" id="24109678"/>
<protein>
    <submittedName>
        <fullName evidence="2">Uncharacterized protein</fullName>
    </submittedName>
</protein>
<dbReference type="HOGENOM" id="CLU_2347625_0_0_1"/>
<proteinExistence type="predicted"/>
<keyword evidence="3" id="KW-1185">Reference proteome</keyword>
<feature type="region of interest" description="Disordered" evidence="1">
    <location>
        <begin position="68"/>
        <end position="97"/>
    </location>
</feature>
<feature type="region of interest" description="Disordered" evidence="1">
    <location>
        <begin position="1"/>
        <end position="22"/>
    </location>
</feature>
<gene>
    <name evidence="2" type="ORF">PHSY_004396</name>
</gene>
<evidence type="ECO:0000256" key="1">
    <source>
        <dbReference type="SAM" id="MobiDB-lite"/>
    </source>
</evidence>
<reference evidence="3" key="1">
    <citation type="journal article" date="2013" name="Genome Announc.">
        <title>Draft genome sequence of the basidiomycetous yeast-like fungus Pseudozyma hubeiensis SY62, which produces an abundant amount of the biosurfactant mannosylerythritol lipids.</title>
        <authorList>
            <person name="Konishi M."/>
            <person name="Hatada Y."/>
            <person name="Horiuchi J."/>
        </authorList>
    </citation>
    <scope>NUCLEOTIDE SEQUENCE [LARGE SCALE GENOMIC DNA]</scope>
    <source>
        <strain evidence="3">SY62</strain>
    </source>
</reference>
<evidence type="ECO:0000313" key="2">
    <source>
        <dbReference type="EMBL" id="GAC96812.1"/>
    </source>
</evidence>
<sequence length="97" mass="10326">MGLAEEVLGGSGSGSRSEPDAERLPGCAVCIVITVSPLRRCVCAMPRVADDDVSVVVMLMVRESNTPTHAQTILGRSAGSGCRNSQYSERPKIENYE</sequence>
<evidence type="ECO:0000313" key="3">
    <source>
        <dbReference type="Proteomes" id="UP000014071"/>
    </source>
</evidence>
<organism evidence="2 3">
    <name type="scientific">Pseudozyma hubeiensis (strain SY62)</name>
    <name type="common">Yeast</name>
    <dbReference type="NCBI Taxonomy" id="1305764"/>
    <lineage>
        <taxon>Eukaryota</taxon>
        <taxon>Fungi</taxon>
        <taxon>Dikarya</taxon>
        <taxon>Basidiomycota</taxon>
        <taxon>Ustilaginomycotina</taxon>
        <taxon>Ustilaginomycetes</taxon>
        <taxon>Ustilaginales</taxon>
        <taxon>Ustilaginaceae</taxon>
        <taxon>Pseudozyma</taxon>
    </lineage>
</organism>
<dbReference type="Proteomes" id="UP000014071">
    <property type="component" value="Unassembled WGS sequence"/>
</dbReference>
<dbReference type="RefSeq" id="XP_012190399.1">
    <property type="nucleotide sequence ID" value="XM_012335009.1"/>
</dbReference>
<dbReference type="AlphaFoldDB" id="R9P6F3"/>